<dbReference type="EMBL" id="LRGB01000687">
    <property type="protein sequence ID" value="KZS16983.1"/>
    <property type="molecule type" value="Genomic_DNA"/>
</dbReference>
<dbReference type="Proteomes" id="UP000076858">
    <property type="component" value="Unassembled WGS sequence"/>
</dbReference>
<evidence type="ECO:0000313" key="1">
    <source>
        <dbReference type="EMBL" id="KZS16983.1"/>
    </source>
</evidence>
<comment type="caution">
    <text evidence="1">The sequence shown here is derived from an EMBL/GenBank/DDBJ whole genome shotgun (WGS) entry which is preliminary data.</text>
</comment>
<evidence type="ECO:0000313" key="2">
    <source>
        <dbReference type="Proteomes" id="UP000076858"/>
    </source>
</evidence>
<dbReference type="AlphaFoldDB" id="A0A0P5PFP6"/>
<proteinExistence type="predicted"/>
<name>A0A0P5PFP6_9CRUS</name>
<sequence>MRPPLAAIFPTLLSRRYTTRVVEERMSSIRERTILTNSTTHRKKEINKNEDMDLNCSFFKEPRGGINTPFKQLCLE</sequence>
<organism evidence="1 2">
    <name type="scientific">Daphnia magna</name>
    <dbReference type="NCBI Taxonomy" id="35525"/>
    <lineage>
        <taxon>Eukaryota</taxon>
        <taxon>Metazoa</taxon>
        <taxon>Ecdysozoa</taxon>
        <taxon>Arthropoda</taxon>
        <taxon>Crustacea</taxon>
        <taxon>Branchiopoda</taxon>
        <taxon>Diplostraca</taxon>
        <taxon>Cladocera</taxon>
        <taxon>Anomopoda</taxon>
        <taxon>Daphniidae</taxon>
        <taxon>Daphnia</taxon>
    </lineage>
</organism>
<gene>
    <name evidence="1" type="ORF">APZ42_017630</name>
</gene>
<protein>
    <submittedName>
        <fullName evidence="1">Uncharacterized protein</fullName>
    </submittedName>
</protein>
<keyword evidence="2" id="KW-1185">Reference proteome</keyword>
<reference evidence="1 2" key="1">
    <citation type="submission" date="2016-03" db="EMBL/GenBank/DDBJ databases">
        <title>EvidentialGene: Evidence-directed Construction of Genes on Genomes.</title>
        <authorList>
            <person name="Gilbert D.G."/>
            <person name="Choi J.-H."/>
            <person name="Mockaitis K."/>
            <person name="Colbourne J."/>
            <person name="Pfrender M."/>
        </authorList>
    </citation>
    <scope>NUCLEOTIDE SEQUENCE [LARGE SCALE GENOMIC DNA]</scope>
    <source>
        <strain evidence="1 2">Xinb3</strain>
        <tissue evidence="1">Complete organism</tissue>
    </source>
</reference>
<accession>A0A0P5PFP6</accession>